<dbReference type="PANTHER" id="PTHR45947:SF3">
    <property type="entry name" value="SULFOQUINOVOSYL TRANSFERASE SQD2"/>
    <property type="match status" value="1"/>
</dbReference>
<dbReference type="InterPro" id="IPR050194">
    <property type="entry name" value="Glycosyltransferase_grp1"/>
</dbReference>
<gene>
    <name evidence="2" type="ordered locus">MROS_1148</name>
</gene>
<keyword evidence="2" id="KW-0808">Transferase</keyword>
<accession>I6YUZ9</accession>
<evidence type="ECO:0000313" key="2">
    <source>
        <dbReference type="EMBL" id="AFN74387.1"/>
    </source>
</evidence>
<protein>
    <submittedName>
        <fullName evidence="2">Glycosyl transferase, group 1</fullName>
    </submittedName>
</protein>
<proteinExistence type="predicted"/>
<evidence type="ECO:0000259" key="1">
    <source>
        <dbReference type="Pfam" id="PF13579"/>
    </source>
</evidence>
<dbReference type="SUPFAM" id="SSF53756">
    <property type="entry name" value="UDP-Glycosyltransferase/glycogen phosphorylase"/>
    <property type="match status" value="1"/>
</dbReference>
<dbReference type="eggNOG" id="COG0438">
    <property type="taxonomic scope" value="Bacteria"/>
</dbReference>
<dbReference type="Pfam" id="PF13579">
    <property type="entry name" value="Glyco_trans_4_4"/>
    <property type="match status" value="1"/>
</dbReference>
<reference evidence="2 3" key="1">
    <citation type="journal article" date="2013" name="PLoS ONE">
        <title>Genomic analysis of Melioribacter roseus, facultatively anaerobic organotrophic bacterium representing a novel deep lineage within Bacteriodetes/Chlorobi group.</title>
        <authorList>
            <person name="Kadnikov V.V."/>
            <person name="Mardanov A.V."/>
            <person name="Podosokorskaya O.A."/>
            <person name="Gavrilov S.N."/>
            <person name="Kublanov I.V."/>
            <person name="Beletsky A.V."/>
            <person name="Bonch-Osmolovskaya E.A."/>
            <person name="Ravin N.V."/>
        </authorList>
    </citation>
    <scope>NUCLEOTIDE SEQUENCE [LARGE SCALE GENOMIC DNA]</scope>
    <source>
        <strain evidence="3">JCM 17771 / P3M-2</strain>
    </source>
</reference>
<feature type="domain" description="Glycosyltransferase subfamily 4-like N-terminal" evidence="1">
    <location>
        <begin position="102"/>
        <end position="227"/>
    </location>
</feature>
<name>I6YUZ9_MELRP</name>
<dbReference type="GO" id="GO:0016758">
    <property type="term" value="F:hexosyltransferase activity"/>
    <property type="evidence" value="ECO:0007669"/>
    <property type="project" value="TreeGrafter"/>
</dbReference>
<organism evidence="2 3">
    <name type="scientific">Melioribacter roseus (strain DSM 23840 / JCM 17771 / VKM B-2668 / P3M-2)</name>
    <dbReference type="NCBI Taxonomy" id="1191523"/>
    <lineage>
        <taxon>Bacteria</taxon>
        <taxon>Pseudomonadati</taxon>
        <taxon>Ignavibacteriota</taxon>
        <taxon>Ignavibacteria</taxon>
        <taxon>Ignavibacteriales</taxon>
        <taxon>Melioribacteraceae</taxon>
        <taxon>Melioribacter</taxon>
    </lineage>
</organism>
<dbReference type="Gene3D" id="3.40.50.2000">
    <property type="entry name" value="Glycogen Phosphorylase B"/>
    <property type="match status" value="2"/>
</dbReference>
<dbReference type="Proteomes" id="UP000009011">
    <property type="component" value="Chromosome"/>
</dbReference>
<dbReference type="STRING" id="1191523.MROS_1148"/>
<dbReference type="KEGG" id="mro:MROS_1148"/>
<dbReference type="InterPro" id="IPR028098">
    <property type="entry name" value="Glyco_trans_4-like_N"/>
</dbReference>
<keyword evidence="3" id="KW-1185">Reference proteome</keyword>
<sequence>MKKVLIVSYYWPPSGGIAVHRCLKFAKYLREFGWEPIVCTAENAEYPVIDESNFKDIPEGMTQLKTKIWEPYNLFKLITGKKKEERIHNVFLEEEEHTFAHKLGIWIRGNLFIPDARRFWIRPASKYLIKYLQENRVDAVFTNGPPHTNHMIAYKIKRKLGIPWHADFQDPWTQVDYFPQLMLNPISRKIHETMEQRVFKYADRVTICSNTWKRDLESIGAKNVGVIVWGYDEDDFKNIKEPLSNKFTLSHYGSLGPDRNAKTLWRVLSELAKEDDKFAEDLEIELAGFIGKPVIDEIENLGLKKNLKLLPHLSRSETLKKMHRSQVLLLILNDMPNVNGRLPGKLFEYLASRRPILVVGPEESDASEIVTRANAGVTCDFRDYEKTRKTVTELYEKFKKKELASNETDISEYTNRNLTKKLAGYLDEITGMQQH</sequence>
<dbReference type="HOGENOM" id="CLU_032377_0_0_10"/>
<dbReference type="OrthoDB" id="9794575at2"/>
<dbReference type="EMBL" id="CP003557">
    <property type="protein sequence ID" value="AFN74387.1"/>
    <property type="molecule type" value="Genomic_DNA"/>
</dbReference>
<dbReference type="PANTHER" id="PTHR45947">
    <property type="entry name" value="SULFOQUINOVOSYL TRANSFERASE SQD2"/>
    <property type="match status" value="1"/>
</dbReference>
<dbReference type="PATRIC" id="fig|1191523.3.peg.1214"/>
<evidence type="ECO:0000313" key="3">
    <source>
        <dbReference type="Proteomes" id="UP000009011"/>
    </source>
</evidence>
<dbReference type="RefSeq" id="WP_014855823.1">
    <property type="nucleotide sequence ID" value="NC_018178.1"/>
</dbReference>
<dbReference type="AlphaFoldDB" id="I6YUZ9"/>